<dbReference type="AlphaFoldDB" id="A0A6J4VEM0"/>
<dbReference type="InterPro" id="IPR030678">
    <property type="entry name" value="Peptide/Ni-bd"/>
</dbReference>
<dbReference type="Gene3D" id="3.40.190.10">
    <property type="entry name" value="Periplasmic binding protein-like II"/>
    <property type="match status" value="1"/>
</dbReference>
<protein>
    <submittedName>
        <fullName evidence="5">Oligopeptide ABC transporter, periplasmic oligopeptide-binding protein OppA</fullName>
    </submittedName>
</protein>
<evidence type="ECO:0000256" key="1">
    <source>
        <dbReference type="ARBA" id="ARBA00005695"/>
    </source>
</evidence>
<dbReference type="SUPFAM" id="SSF53850">
    <property type="entry name" value="Periplasmic binding protein-like II"/>
    <property type="match status" value="1"/>
</dbReference>
<keyword evidence="2" id="KW-0813">Transport</keyword>
<feature type="domain" description="Solute-binding protein family 5" evidence="4">
    <location>
        <begin position="104"/>
        <end position="488"/>
    </location>
</feature>
<evidence type="ECO:0000259" key="4">
    <source>
        <dbReference type="Pfam" id="PF00496"/>
    </source>
</evidence>
<dbReference type="GO" id="GO:0043190">
    <property type="term" value="C:ATP-binding cassette (ABC) transporter complex"/>
    <property type="evidence" value="ECO:0007669"/>
    <property type="project" value="InterPro"/>
</dbReference>
<dbReference type="CDD" id="cd00995">
    <property type="entry name" value="PBP2_NikA_DppA_OppA_like"/>
    <property type="match status" value="1"/>
</dbReference>
<gene>
    <name evidence="5" type="ORF">AVDCRST_MAG33-2764</name>
</gene>
<sequence length="575" mass="61769">MSDNLLATRDLLAKRLDRRTLVGSSAAGLFALSVVDGRLVAAGPGGKMLPVTLVQDGGSTILIGTLGEAFSLNPFAANESESFWRSKMLFDEFVRPDPATYAATPGLAASWEIDGLTFTFTIQPNATFSDGTDVTADDVKFTIEGILNPETASQQANKFTAIMGAPEFSGSGTSTAATPGATPFVGSDTGVSGIEVVDPKTLRITLFRPDASFLYNLRYVFVVPKAQLEGQPLNQTSTAPFFQNPIGAGPYVFQSWEVGADFVATANPTFWETGKPSIQSFTHRAITDSSTLANALQTGEIDGSLYAAPTLQDQLEAVGTLDIVVPPFNSPNGTVFNCRVAPFDDVEVRRAFAMAVDVESYVADSLLGLGQAGLGPIAPASWAYDTTLTPIPYDPEGARAIIEAKGLTGQTFEIITNAGNILREDWCIRFQSDLQAVGVNITFTPIEYATVVERMTVTFDYQMEAGDFAGVTADPNDLFDQFHSTGAGNSTGFSTPELDALLEEAREILDQEASKPIWSQIQQILQDAVPMHWAWYRPFIYVISNEYTGYTLSNLEGGIFRTLPDMTMTAPAATV</sequence>
<dbReference type="PIRSF" id="PIRSF002741">
    <property type="entry name" value="MppA"/>
    <property type="match status" value="1"/>
</dbReference>
<dbReference type="PANTHER" id="PTHR30290:SF9">
    <property type="entry name" value="OLIGOPEPTIDE-BINDING PROTEIN APPA"/>
    <property type="match status" value="1"/>
</dbReference>
<dbReference type="EMBL" id="CADCWK010000339">
    <property type="protein sequence ID" value="CAA9573307.1"/>
    <property type="molecule type" value="Genomic_DNA"/>
</dbReference>
<dbReference type="GO" id="GO:0015833">
    <property type="term" value="P:peptide transport"/>
    <property type="evidence" value="ECO:0007669"/>
    <property type="project" value="TreeGrafter"/>
</dbReference>
<keyword evidence="3" id="KW-0732">Signal</keyword>
<dbReference type="Pfam" id="PF00496">
    <property type="entry name" value="SBP_bac_5"/>
    <property type="match status" value="1"/>
</dbReference>
<name>A0A6J4VEM0_9BACT</name>
<dbReference type="GO" id="GO:0030288">
    <property type="term" value="C:outer membrane-bounded periplasmic space"/>
    <property type="evidence" value="ECO:0007669"/>
    <property type="project" value="UniProtKB-ARBA"/>
</dbReference>
<organism evidence="5">
    <name type="scientific">uncultured Thermomicrobiales bacterium</name>
    <dbReference type="NCBI Taxonomy" id="1645740"/>
    <lineage>
        <taxon>Bacteria</taxon>
        <taxon>Pseudomonadati</taxon>
        <taxon>Thermomicrobiota</taxon>
        <taxon>Thermomicrobia</taxon>
        <taxon>Thermomicrobiales</taxon>
        <taxon>environmental samples</taxon>
    </lineage>
</organism>
<reference evidence="5" key="1">
    <citation type="submission" date="2020-02" db="EMBL/GenBank/DDBJ databases">
        <authorList>
            <person name="Meier V. D."/>
        </authorList>
    </citation>
    <scope>NUCLEOTIDE SEQUENCE</scope>
    <source>
        <strain evidence="5">AVDCRST_MAG33</strain>
    </source>
</reference>
<dbReference type="InterPro" id="IPR000914">
    <property type="entry name" value="SBP_5_dom"/>
</dbReference>
<evidence type="ECO:0000313" key="5">
    <source>
        <dbReference type="EMBL" id="CAA9573307.1"/>
    </source>
</evidence>
<dbReference type="PANTHER" id="PTHR30290">
    <property type="entry name" value="PERIPLASMIC BINDING COMPONENT OF ABC TRANSPORTER"/>
    <property type="match status" value="1"/>
</dbReference>
<evidence type="ECO:0000256" key="3">
    <source>
        <dbReference type="ARBA" id="ARBA00022729"/>
    </source>
</evidence>
<comment type="similarity">
    <text evidence="1">Belongs to the bacterial solute-binding protein 5 family.</text>
</comment>
<dbReference type="InterPro" id="IPR039424">
    <property type="entry name" value="SBP_5"/>
</dbReference>
<accession>A0A6J4VEM0</accession>
<proteinExistence type="inferred from homology"/>
<evidence type="ECO:0000256" key="2">
    <source>
        <dbReference type="ARBA" id="ARBA00022448"/>
    </source>
</evidence>
<dbReference type="Gene3D" id="3.10.105.10">
    <property type="entry name" value="Dipeptide-binding Protein, Domain 3"/>
    <property type="match status" value="1"/>
</dbReference>
<dbReference type="GO" id="GO:1904680">
    <property type="term" value="F:peptide transmembrane transporter activity"/>
    <property type="evidence" value="ECO:0007669"/>
    <property type="project" value="TreeGrafter"/>
</dbReference>